<dbReference type="WBParaSite" id="TCNE_0000042801-mRNA-1">
    <property type="protein sequence ID" value="TCNE_0000042801-mRNA-1"/>
    <property type="gene ID" value="TCNE_0000042801"/>
</dbReference>
<protein>
    <submittedName>
        <fullName evidence="2 4">Uncharacterized protein</fullName>
    </submittedName>
</protein>
<evidence type="ECO:0000256" key="1">
    <source>
        <dbReference type="SAM" id="MobiDB-lite"/>
    </source>
</evidence>
<reference evidence="4" key="1">
    <citation type="submission" date="2016-06" db="UniProtKB">
        <authorList>
            <consortium name="WormBaseParasite"/>
        </authorList>
    </citation>
    <scope>IDENTIFICATION</scope>
</reference>
<evidence type="ECO:0000313" key="4">
    <source>
        <dbReference type="WBParaSite" id="TCNE_0000042801-mRNA-1"/>
    </source>
</evidence>
<proteinExistence type="predicted"/>
<accession>A0A183TW09</accession>
<reference evidence="2 3" key="2">
    <citation type="submission" date="2018-11" db="EMBL/GenBank/DDBJ databases">
        <authorList>
            <consortium name="Pathogen Informatics"/>
        </authorList>
    </citation>
    <scope>NUCLEOTIDE SEQUENCE [LARGE SCALE GENOMIC DNA]</scope>
</reference>
<keyword evidence="3" id="KW-1185">Reference proteome</keyword>
<evidence type="ECO:0000313" key="3">
    <source>
        <dbReference type="Proteomes" id="UP000050794"/>
    </source>
</evidence>
<organism evidence="3 4">
    <name type="scientific">Toxocara canis</name>
    <name type="common">Canine roundworm</name>
    <dbReference type="NCBI Taxonomy" id="6265"/>
    <lineage>
        <taxon>Eukaryota</taxon>
        <taxon>Metazoa</taxon>
        <taxon>Ecdysozoa</taxon>
        <taxon>Nematoda</taxon>
        <taxon>Chromadorea</taxon>
        <taxon>Rhabditida</taxon>
        <taxon>Spirurina</taxon>
        <taxon>Ascaridomorpha</taxon>
        <taxon>Ascaridoidea</taxon>
        <taxon>Toxocaridae</taxon>
        <taxon>Toxocara</taxon>
    </lineage>
</organism>
<name>A0A183TW09_TOXCA</name>
<feature type="region of interest" description="Disordered" evidence="1">
    <location>
        <begin position="83"/>
        <end position="108"/>
    </location>
</feature>
<dbReference type="EMBL" id="UYWY01000195">
    <property type="protein sequence ID" value="VDM24217.1"/>
    <property type="molecule type" value="Genomic_DNA"/>
</dbReference>
<feature type="compositionally biased region" description="Basic and acidic residues" evidence="1">
    <location>
        <begin position="88"/>
        <end position="100"/>
    </location>
</feature>
<gene>
    <name evidence="2" type="ORF">TCNE_LOCUS429</name>
</gene>
<evidence type="ECO:0000313" key="2">
    <source>
        <dbReference type="EMBL" id="VDM24217.1"/>
    </source>
</evidence>
<dbReference type="AlphaFoldDB" id="A0A183TW09"/>
<sequence length="181" mass="20535">MCNSSTDRPNVALHICTAVFTQSNRYFSVRLSRLRPSAIPQKAPLSDNLTGSRCRPIATDRRHMRAACERLIWNELECQGKQNTSCAHEGENGKDRREPNEMPNVGMDKKDGERLIRLVPHDLRGHAIRFVYASEHESFTLVRSTHHHLHTKHPFMIDADAAIRTNISLAARTVFTSANQP</sequence>
<dbReference type="Proteomes" id="UP000050794">
    <property type="component" value="Unassembled WGS sequence"/>
</dbReference>